<dbReference type="EMBL" id="LJIW01000002">
    <property type="protein sequence ID" value="PNG92302.1"/>
    <property type="molecule type" value="Genomic_DNA"/>
</dbReference>
<organism evidence="1 2">
    <name type="scientific">Streptomyces malaysiensis</name>
    <dbReference type="NCBI Taxonomy" id="92644"/>
    <lineage>
        <taxon>Bacteria</taxon>
        <taxon>Bacillati</taxon>
        <taxon>Actinomycetota</taxon>
        <taxon>Actinomycetes</taxon>
        <taxon>Kitasatosporales</taxon>
        <taxon>Streptomycetaceae</taxon>
        <taxon>Streptomyces</taxon>
        <taxon>Streptomyces violaceusniger group</taxon>
    </lineage>
</organism>
<evidence type="ECO:0000313" key="2">
    <source>
        <dbReference type="Proteomes" id="UP000236520"/>
    </source>
</evidence>
<protein>
    <submittedName>
        <fullName evidence="1">Uncharacterized protein</fullName>
    </submittedName>
</protein>
<dbReference type="AlphaFoldDB" id="A0A2J7YW96"/>
<keyword evidence="2" id="KW-1185">Reference proteome</keyword>
<accession>A0A2J7YW96</accession>
<sequence>MILTAVFQLTQAVPPDMLDRGTWTIVTVSSRLALAV</sequence>
<proteinExistence type="predicted"/>
<name>A0A2J7YW96_STRMQ</name>
<comment type="caution">
    <text evidence="1">The sequence shown here is derived from an EMBL/GenBank/DDBJ whole genome shotgun (WGS) entry which is preliminary data.</text>
</comment>
<dbReference type="Proteomes" id="UP000236520">
    <property type="component" value="Unassembled WGS sequence"/>
</dbReference>
<evidence type="ECO:0000313" key="1">
    <source>
        <dbReference type="EMBL" id="PNG92302.1"/>
    </source>
</evidence>
<gene>
    <name evidence="1" type="ORF">SMF913_27767</name>
</gene>
<reference evidence="1 2" key="1">
    <citation type="submission" date="2015-09" db="EMBL/GenBank/DDBJ databases">
        <title>Genome sequence, genome mining and natural product profiling of a biocontrol bacterium Streptomyces malaysiensis F913.</title>
        <authorList>
            <person name="Xu Y."/>
            <person name="Wei J."/>
            <person name="Xie J."/>
            <person name="Li T."/>
            <person name="Zhou Z."/>
        </authorList>
    </citation>
    <scope>NUCLEOTIDE SEQUENCE [LARGE SCALE GENOMIC DNA]</scope>
    <source>
        <strain evidence="1 2">F913</strain>
    </source>
</reference>